<dbReference type="InterPro" id="IPR008283">
    <property type="entry name" value="Peptidase_M17_N"/>
</dbReference>
<dbReference type="SUPFAM" id="SSF52949">
    <property type="entry name" value="Macro domain-like"/>
    <property type="match status" value="1"/>
</dbReference>
<feature type="chain" id="PRO_5016901922" evidence="1">
    <location>
        <begin position="28"/>
        <end position="248"/>
    </location>
</feature>
<dbReference type="GO" id="GO:0006508">
    <property type="term" value="P:proteolysis"/>
    <property type="evidence" value="ECO:0007669"/>
    <property type="project" value="InterPro"/>
</dbReference>
<dbReference type="RefSeq" id="WP_113616779.1">
    <property type="nucleotide sequence ID" value="NZ_QFFJ01000001.1"/>
</dbReference>
<dbReference type="Gene3D" id="3.40.220.10">
    <property type="entry name" value="Leucine Aminopeptidase, subunit E, domain 1"/>
    <property type="match status" value="1"/>
</dbReference>
<comment type="caution">
    <text evidence="3">The sequence shown here is derived from an EMBL/GenBank/DDBJ whole genome shotgun (WGS) entry which is preliminary data.</text>
</comment>
<dbReference type="OrthoDB" id="651222at2"/>
<evidence type="ECO:0000256" key="1">
    <source>
        <dbReference type="SAM" id="SignalP"/>
    </source>
</evidence>
<keyword evidence="4" id="KW-1185">Reference proteome</keyword>
<evidence type="ECO:0000313" key="4">
    <source>
        <dbReference type="Proteomes" id="UP000253410"/>
    </source>
</evidence>
<dbReference type="AlphaFoldDB" id="A0A365Y060"/>
<feature type="signal peptide" evidence="1">
    <location>
        <begin position="1"/>
        <end position="27"/>
    </location>
</feature>
<accession>A0A365Y060</accession>
<reference evidence="3 4" key="1">
    <citation type="submission" date="2018-05" db="EMBL/GenBank/DDBJ databases">
        <title>Chitinophaga sp. K3CV102501T nov., isolated from isolated from a monsoon evergreen broad-leaved forest soil.</title>
        <authorList>
            <person name="Lv Y."/>
        </authorList>
    </citation>
    <scope>NUCLEOTIDE SEQUENCE [LARGE SCALE GENOMIC DNA]</scope>
    <source>
        <strain evidence="3 4">GDMCC 1.1325</strain>
    </source>
</reference>
<evidence type="ECO:0000313" key="3">
    <source>
        <dbReference type="EMBL" id="RBL91996.1"/>
    </source>
</evidence>
<dbReference type="EMBL" id="QFFJ01000001">
    <property type="protein sequence ID" value="RBL91996.1"/>
    <property type="molecule type" value="Genomic_DNA"/>
</dbReference>
<protein>
    <submittedName>
        <fullName evidence="3">Peptidase M17</fullName>
    </submittedName>
</protein>
<name>A0A365Y060_9BACT</name>
<dbReference type="GO" id="GO:0070006">
    <property type="term" value="F:metalloaminopeptidase activity"/>
    <property type="evidence" value="ECO:0007669"/>
    <property type="project" value="InterPro"/>
</dbReference>
<organism evidence="3 4">
    <name type="scientific">Chitinophaga flava</name>
    <dbReference type="NCBI Taxonomy" id="2259036"/>
    <lineage>
        <taxon>Bacteria</taxon>
        <taxon>Pseudomonadati</taxon>
        <taxon>Bacteroidota</taxon>
        <taxon>Chitinophagia</taxon>
        <taxon>Chitinophagales</taxon>
        <taxon>Chitinophagaceae</taxon>
        <taxon>Chitinophaga</taxon>
    </lineage>
</organism>
<dbReference type="Pfam" id="PF02789">
    <property type="entry name" value="Peptidase_M17_N"/>
    <property type="match status" value="1"/>
</dbReference>
<gene>
    <name evidence="3" type="ORF">DF182_05195</name>
</gene>
<dbReference type="Proteomes" id="UP000253410">
    <property type="component" value="Unassembled WGS sequence"/>
</dbReference>
<sequence length="248" mass="26553">MTIKQLQFFTKGILALSLTLSASNGLAQQTTTTANEHTIAIGTSKTWGTVDGVKFTGLVYGPSSAVADLQVACVFEYTEDDIFKSPPALPAASNGLVHLDEALKGRLTELRKNREFDGHFLETFYLDLPKGTIPGKKLLLIGLGNRDNFNEDIMTAVGRIATREALKLGVGNFAFASDLKDAGIASGTALVAGNVVKGIVNEYKLQNLLKSRGLTKFKPLKEVYLLAGPAFFEVAGEGIKEAIASFSH</sequence>
<feature type="domain" description="Peptidase M17 leucyl aminopeptidase N-terminal" evidence="2">
    <location>
        <begin position="90"/>
        <end position="181"/>
    </location>
</feature>
<proteinExistence type="predicted"/>
<keyword evidence="1" id="KW-0732">Signal</keyword>
<evidence type="ECO:0000259" key="2">
    <source>
        <dbReference type="Pfam" id="PF02789"/>
    </source>
</evidence>
<dbReference type="InterPro" id="IPR043472">
    <property type="entry name" value="Macro_dom-like"/>
</dbReference>